<gene>
    <name evidence="1" type="ORF">SAMN05216462_1778</name>
</gene>
<dbReference type="RefSeq" id="WP_074761139.1">
    <property type="nucleotide sequence ID" value="NZ_FNRF01000003.1"/>
</dbReference>
<evidence type="ECO:0000313" key="2">
    <source>
        <dbReference type="Proteomes" id="UP000182257"/>
    </source>
</evidence>
<dbReference type="OrthoDB" id="1493357at2"/>
<reference evidence="1 2" key="1">
    <citation type="submission" date="2016-10" db="EMBL/GenBank/DDBJ databases">
        <authorList>
            <person name="de Groot N.N."/>
        </authorList>
    </citation>
    <scope>NUCLEOTIDE SEQUENCE [LARGE SCALE GENOMIC DNA]</scope>
    <source>
        <strain evidence="1 2">D31d</strain>
    </source>
</reference>
<dbReference type="Proteomes" id="UP000182257">
    <property type="component" value="Unassembled WGS sequence"/>
</dbReference>
<organism evidence="1 2">
    <name type="scientific">Xylanibacter ruminicola</name>
    <name type="common">Prevotella ruminicola</name>
    <dbReference type="NCBI Taxonomy" id="839"/>
    <lineage>
        <taxon>Bacteria</taxon>
        <taxon>Pseudomonadati</taxon>
        <taxon>Bacteroidota</taxon>
        <taxon>Bacteroidia</taxon>
        <taxon>Bacteroidales</taxon>
        <taxon>Prevotellaceae</taxon>
        <taxon>Xylanibacter</taxon>
    </lineage>
</organism>
<dbReference type="EMBL" id="FNRF01000003">
    <property type="protein sequence ID" value="SEA55590.1"/>
    <property type="molecule type" value="Genomic_DNA"/>
</dbReference>
<dbReference type="AlphaFoldDB" id="A0A1H4C5J2"/>
<evidence type="ECO:0000313" key="1">
    <source>
        <dbReference type="EMBL" id="SEA55590.1"/>
    </source>
</evidence>
<protein>
    <submittedName>
        <fullName evidence="1">Uncharacterized protein</fullName>
    </submittedName>
</protein>
<sequence>METENKNKPASPETINSLIVNMLLTLESSYKEMHADLRLVELLKQDNVPALDEEKKGYIGKILRVHANVCYTNLCLCAQLRASLKAKLNVEKQYIIRRSVVTLHETYKYLFGFTEKLTLWKELEVSLKNIYPAECQTINEASQRFLQEYAQEEDGTLRDVAKHFSDDPTEFFESMESVTERSVTERVAAAGAFLQPIHNILIKELKGHLGAAYDMAMGYPMPHQVFDVVGNRNEKVDAFDEALEKYSGIVNQVMHQISAAKKVCSQFNVDITQCGYWDAMTKNNIGLHILYIYLDTISTFRAFSLSETFAEIRLNLAYFILSVHEGFKKLYGFDAHKRDDSFWNRSIKTAIQKKGDDDAFKKADFIEKKLEVLAESKLLQDEDMIVALTHVGTNKKRHNESAFLVLDYFRHPVAKEEMNSLTEFLQVMNDIVRLYNDVIGWESKQIQTETEMMFAGYYDKIDEFDKLMKYKISDPEVMAQWEETSDKLREMLKKLERI</sequence>
<name>A0A1H4C5J2_XYLRU</name>
<proteinExistence type="predicted"/>
<accession>A0A1H4C5J2</accession>